<accession>A0A318HD14</accession>
<reference evidence="3" key="1">
    <citation type="submission" date="2018-05" db="EMBL/GenBank/DDBJ databases">
        <authorList>
            <person name="Deangelis K."/>
            <person name="Huntemann M."/>
            <person name="Clum A."/>
            <person name="Pillay M."/>
            <person name="Palaniappan K."/>
            <person name="Varghese N."/>
            <person name="Mikhailova N."/>
            <person name="Stamatis D."/>
            <person name="Reddy T."/>
            <person name="Daum C."/>
            <person name="Shapiro N."/>
            <person name="Ivanova N."/>
            <person name="Kyrpides N."/>
            <person name="Woyke T."/>
        </authorList>
    </citation>
    <scope>NUCLEOTIDE SEQUENCE [LARGE SCALE GENOMIC DNA]</scope>
    <source>
        <strain evidence="3">GAS496</strain>
    </source>
</reference>
<evidence type="ECO:0000256" key="1">
    <source>
        <dbReference type="SAM" id="Phobius"/>
    </source>
</evidence>
<evidence type="ECO:0000313" key="3">
    <source>
        <dbReference type="Proteomes" id="UP000247781"/>
    </source>
</evidence>
<feature type="transmembrane region" description="Helical" evidence="1">
    <location>
        <begin position="21"/>
        <end position="43"/>
    </location>
</feature>
<sequence>MSETAITQRDNPPRGLGAFRVFLRVYGVLTLVIFVSLLVGFLAQSPLLAEHGGVLNWTIWNDVRCGHSHLHVPPMLMVIYIVWGVFLLRAASDPRSYGSFLSFTMWANLAHGLLMVVQAGTEISHYWSKYLTDIPFVLILALGIFLWRRANGAGERSAVLNS</sequence>
<feature type="transmembrane region" description="Helical" evidence="1">
    <location>
        <begin position="127"/>
        <end position="147"/>
    </location>
</feature>
<keyword evidence="1" id="KW-1133">Transmembrane helix</keyword>
<organism evidence="2 3">
    <name type="scientific">Mycolicibacterium moriokaense</name>
    <dbReference type="NCBI Taxonomy" id="39691"/>
    <lineage>
        <taxon>Bacteria</taxon>
        <taxon>Bacillati</taxon>
        <taxon>Actinomycetota</taxon>
        <taxon>Actinomycetes</taxon>
        <taxon>Mycobacteriales</taxon>
        <taxon>Mycobacteriaceae</taxon>
        <taxon>Mycolicibacterium</taxon>
    </lineage>
</organism>
<keyword evidence="1" id="KW-0812">Transmembrane</keyword>
<name>A0A318HD14_9MYCO</name>
<feature type="transmembrane region" description="Helical" evidence="1">
    <location>
        <begin position="100"/>
        <end position="121"/>
    </location>
</feature>
<dbReference type="Pfam" id="PF20337">
    <property type="entry name" value="DUF6632"/>
    <property type="match status" value="1"/>
</dbReference>
<dbReference type="Proteomes" id="UP000247781">
    <property type="component" value="Unassembled WGS sequence"/>
</dbReference>
<keyword evidence="3" id="KW-1185">Reference proteome</keyword>
<protein>
    <submittedName>
        <fullName evidence="2">Uncharacterized protein</fullName>
    </submittedName>
</protein>
<keyword evidence="1" id="KW-0472">Membrane</keyword>
<comment type="caution">
    <text evidence="2">The sequence shown here is derived from an EMBL/GenBank/DDBJ whole genome shotgun (WGS) entry which is preliminary data.</text>
</comment>
<proteinExistence type="predicted"/>
<dbReference type="EMBL" id="QJJU01000043">
    <property type="protein sequence ID" value="PXW98865.1"/>
    <property type="molecule type" value="Genomic_DNA"/>
</dbReference>
<dbReference type="RefSeq" id="WP_181428516.1">
    <property type="nucleotide sequence ID" value="NZ_QJJU01000043.1"/>
</dbReference>
<dbReference type="AlphaFoldDB" id="A0A318HD14"/>
<gene>
    <name evidence="2" type="ORF">C8E89_14315</name>
</gene>
<reference evidence="2 3" key="2">
    <citation type="submission" date="2018-06" db="EMBL/GenBank/DDBJ databases">
        <title>Sequencing of bacterial isolates from soil warming experiment in Harvard Forest, Massachusetts, USA.</title>
        <authorList>
            <person name="Deangelis K.PhD."/>
        </authorList>
    </citation>
    <scope>NUCLEOTIDE SEQUENCE [LARGE SCALE GENOMIC DNA]</scope>
    <source>
        <strain evidence="2 3">GAS496</strain>
    </source>
</reference>
<evidence type="ECO:0000313" key="2">
    <source>
        <dbReference type="EMBL" id="PXW98865.1"/>
    </source>
</evidence>
<dbReference type="InterPro" id="IPR046572">
    <property type="entry name" value="DUF6632"/>
</dbReference>
<feature type="transmembrane region" description="Helical" evidence="1">
    <location>
        <begin position="70"/>
        <end position="88"/>
    </location>
</feature>